<organism evidence="2 3">
    <name type="scientific">Sphingomonas populi</name>
    <dbReference type="NCBI Taxonomy" id="2484750"/>
    <lineage>
        <taxon>Bacteria</taxon>
        <taxon>Pseudomonadati</taxon>
        <taxon>Pseudomonadota</taxon>
        <taxon>Alphaproteobacteria</taxon>
        <taxon>Sphingomonadales</taxon>
        <taxon>Sphingomonadaceae</taxon>
        <taxon>Sphingomonas</taxon>
    </lineage>
</organism>
<dbReference type="Pfam" id="PF00578">
    <property type="entry name" value="AhpC-TSA"/>
    <property type="match status" value="1"/>
</dbReference>
<keyword evidence="3" id="KW-1185">Reference proteome</keyword>
<sequence length="234" mass="26148">MFGGHETHSCQSLLGWRQQAHIRVMIHAATLDVLADCEQTSPKWANLFQDVVDRLRHHGAGAKAPRVGERFPDFALPNEEGRYRTLYEMLGDGPVVLSFNRGGWCPYCRRELADWALHSSKLASLHARFVAVVPEVDGRLAILRDLLGGGAEVLCDVDHGVALRSGLAFRSDPELRRRYLECGLDLREIYGSDSWFLTVPATFAIDRSGIVRFAFVEPDFRLRADPGEVIAAFS</sequence>
<evidence type="ECO:0000313" key="3">
    <source>
        <dbReference type="Proteomes" id="UP000292085"/>
    </source>
</evidence>
<evidence type="ECO:0000259" key="1">
    <source>
        <dbReference type="PROSITE" id="PS51352"/>
    </source>
</evidence>
<dbReference type="GO" id="GO:0016209">
    <property type="term" value="F:antioxidant activity"/>
    <property type="evidence" value="ECO:0007669"/>
    <property type="project" value="InterPro"/>
</dbReference>
<dbReference type="AlphaFoldDB" id="A0A4Q6Y6T7"/>
<name>A0A4Q6Y6T7_9SPHN</name>
<proteinExistence type="predicted"/>
<dbReference type="PROSITE" id="PS51352">
    <property type="entry name" value="THIOREDOXIN_2"/>
    <property type="match status" value="1"/>
</dbReference>
<feature type="domain" description="Thioredoxin" evidence="1">
    <location>
        <begin position="65"/>
        <end position="234"/>
    </location>
</feature>
<dbReference type="CDD" id="cd02970">
    <property type="entry name" value="PRX_like2"/>
    <property type="match status" value="1"/>
</dbReference>
<dbReference type="InterPro" id="IPR000866">
    <property type="entry name" value="AhpC/TSA"/>
</dbReference>
<comment type="caution">
    <text evidence="2">The sequence shown here is derived from an EMBL/GenBank/DDBJ whole genome shotgun (WGS) entry which is preliminary data.</text>
</comment>
<reference evidence="2 3" key="1">
    <citation type="submission" date="2019-02" db="EMBL/GenBank/DDBJ databases">
        <authorList>
            <person name="Li Y."/>
        </authorList>
    </citation>
    <scope>NUCLEOTIDE SEQUENCE [LARGE SCALE GENOMIC DNA]</scope>
    <source>
        <strain evidence="2 3">3-7</strain>
    </source>
</reference>
<dbReference type="SUPFAM" id="SSF52833">
    <property type="entry name" value="Thioredoxin-like"/>
    <property type="match status" value="1"/>
</dbReference>
<evidence type="ECO:0000313" key="2">
    <source>
        <dbReference type="EMBL" id="RZF65217.1"/>
    </source>
</evidence>
<dbReference type="OrthoDB" id="9809746at2"/>
<dbReference type="InterPro" id="IPR013766">
    <property type="entry name" value="Thioredoxin_domain"/>
</dbReference>
<dbReference type="EMBL" id="SGIS01000008">
    <property type="protein sequence ID" value="RZF65217.1"/>
    <property type="molecule type" value="Genomic_DNA"/>
</dbReference>
<protein>
    <submittedName>
        <fullName evidence="2">AhpC/TSA family protein</fullName>
    </submittedName>
</protein>
<gene>
    <name evidence="2" type="ORF">EWE75_07565</name>
</gene>
<dbReference type="Proteomes" id="UP000292085">
    <property type="component" value="Unassembled WGS sequence"/>
</dbReference>
<dbReference type="Gene3D" id="3.40.30.10">
    <property type="entry name" value="Glutaredoxin"/>
    <property type="match status" value="1"/>
</dbReference>
<dbReference type="InterPro" id="IPR036249">
    <property type="entry name" value="Thioredoxin-like_sf"/>
</dbReference>
<accession>A0A4Q6Y6T7</accession>
<dbReference type="GO" id="GO:0016491">
    <property type="term" value="F:oxidoreductase activity"/>
    <property type="evidence" value="ECO:0007669"/>
    <property type="project" value="InterPro"/>
</dbReference>